<evidence type="ECO:0000313" key="2">
    <source>
        <dbReference type="Proteomes" id="UP001187682"/>
    </source>
</evidence>
<dbReference type="Proteomes" id="UP001187682">
    <property type="component" value="Unassembled WGS sequence"/>
</dbReference>
<protein>
    <submittedName>
        <fullName evidence="1">Uncharacterized protein</fullName>
    </submittedName>
</protein>
<proteinExistence type="predicted"/>
<sequence>MSAAEFAAMAFEQVERFGLLEDTPETYKDLFSRLTAVRETVHVSDGSQWLPLANSALAGRHRSTIRYALISIDSIGGTLAKLEEATEPSTDQRKQVNTHLTRGKKWARLVDELGFGILLMRAWDLGKSPELTLETLLDLGTGYIFACESVSNENPTVGGTTCESH</sequence>
<dbReference type="EMBL" id="ONZQ02000019">
    <property type="protein sequence ID" value="SPO07167.1"/>
    <property type="molecule type" value="Genomic_DNA"/>
</dbReference>
<dbReference type="AlphaFoldDB" id="A0AAE8N8R2"/>
<name>A0AAE8N8R2_9PEZI</name>
<organism evidence="1 2">
    <name type="scientific">Cephalotrichum gorgonifer</name>
    <dbReference type="NCBI Taxonomy" id="2041049"/>
    <lineage>
        <taxon>Eukaryota</taxon>
        <taxon>Fungi</taxon>
        <taxon>Dikarya</taxon>
        <taxon>Ascomycota</taxon>
        <taxon>Pezizomycotina</taxon>
        <taxon>Sordariomycetes</taxon>
        <taxon>Hypocreomycetidae</taxon>
        <taxon>Microascales</taxon>
        <taxon>Microascaceae</taxon>
        <taxon>Cephalotrichum</taxon>
    </lineage>
</organism>
<comment type="caution">
    <text evidence="1">The sequence shown here is derived from an EMBL/GenBank/DDBJ whole genome shotgun (WGS) entry which is preliminary data.</text>
</comment>
<keyword evidence="2" id="KW-1185">Reference proteome</keyword>
<accession>A0AAE8N8R2</accession>
<gene>
    <name evidence="1" type="ORF">DNG_09861</name>
</gene>
<reference evidence="1" key="1">
    <citation type="submission" date="2018-03" db="EMBL/GenBank/DDBJ databases">
        <authorList>
            <person name="Guldener U."/>
        </authorList>
    </citation>
    <scope>NUCLEOTIDE SEQUENCE</scope>
</reference>
<evidence type="ECO:0000313" key="1">
    <source>
        <dbReference type="EMBL" id="SPO07167.1"/>
    </source>
</evidence>